<organism evidence="3 4">
    <name type="scientific">Roseburia faecis</name>
    <dbReference type="NCBI Taxonomy" id="301302"/>
    <lineage>
        <taxon>Bacteria</taxon>
        <taxon>Bacillati</taxon>
        <taxon>Bacillota</taxon>
        <taxon>Clostridia</taxon>
        <taxon>Lachnospirales</taxon>
        <taxon>Lachnospiraceae</taxon>
        <taxon>Roseburia</taxon>
    </lineage>
</organism>
<dbReference type="AlphaFoldDB" id="A0A0M6WQI8"/>
<evidence type="ECO:0000313" key="4">
    <source>
        <dbReference type="Proteomes" id="UP000049979"/>
    </source>
</evidence>
<evidence type="ECO:0000313" key="3">
    <source>
        <dbReference type="EMBL" id="CRL38808.1"/>
    </source>
</evidence>
<name>A0A0M6WQI8_9FIRM</name>
<keyword evidence="1" id="KW-0812">Transmembrane</keyword>
<dbReference type="InterPro" id="IPR025588">
    <property type="entry name" value="YcxB-like_C"/>
</dbReference>
<proteinExistence type="predicted"/>
<feature type="domain" description="YcxB-like C-terminal" evidence="2">
    <location>
        <begin position="106"/>
        <end position="166"/>
    </location>
</feature>
<evidence type="ECO:0000256" key="1">
    <source>
        <dbReference type="SAM" id="Phobius"/>
    </source>
</evidence>
<keyword evidence="1" id="KW-1133">Transmembrane helix</keyword>
<protein>
    <recommendedName>
        <fullName evidence="2">YcxB-like C-terminal domain-containing protein</fullName>
    </recommendedName>
</protein>
<accession>A0A0M6WQI8</accession>
<feature type="transmembrane region" description="Helical" evidence="1">
    <location>
        <begin position="56"/>
        <end position="75"/>
    </location>
</feature>
<dbReference type="EMBL" id="CVRR01000019">
    <property type="protein sequence ID" value="CRL38808.1"/>
    <property type="molecule type" value="Genomic_DNA"/>
</dbReference>
<keyword evidence="4" id="KW-1185">Reference proteome</keyword>
<sequence length="175" mass="20031">MVRYSIEIGQKEQDILKEIVLASDKNVKKRKFATGLSSVMAVIMLIYTILCFMNSRIGYGIIGLLFSVFFIWIIINGANTFQKKVINIVHSKMDNKLTSGKREYCFDTDGVAVSSDIGNGTNHWNAFKCWGIFRNYIYIRTIKNEMVLVNQNDLSENDVKELKSLLSQNLKEETL</sequence>
<keyword evidence="1" id="KW-0472">Membrane</keyword>
<evidence type="ECO:0000259" key="2">
    <source>
        <dbReference type="Pfam" id="PF14317"/>
    </source>
</evidence>
<gene>
    <name evidence="3" type="ORF">M72_07801</name>
</gene>
<dbReference type="RefSeq" id="WP_055060386.1">
    <property type="nucleotide sequence ID" value="NZ_CP173697.1"/>
</dbReference>
<feature type="transmembrane region" description="Helical" evidence="1">
    <location>
        <begin position="32"/>
        <end position="50"/>
    </location>
</feature>
<dbReference type="OrthoDB" id="2056820at2"/>
<reference evidence="4" key="1">
    <citation type="submission" date="2015-05" db="EMBL/GenBank/DDBJ databases">
        <authorList>
            <consortium name="Pathogen Informatics"/>
        </authorList>
    </citation>
    <scope>NUCLEOTIDE SEQUENCE [LARGE SCALE GENOMIC DNA]</scope>
    <source>
        <strain evidence="4">M72</strain>
    </source>
</reference>
<dbReference type="Proteomes" id="UP000049979">
    <property type="component" value="Unassembled WGS sequence"/>
</dbReference>
<dbReference type="Pfam" id="PF14317">
    <property type="entry name" value="YcxB"/>
    <property type="match status" value="1"/>
</dbReference>